<reference evidence="1 2" key="1">
    <citation type="submission" date="2020-04" db="EMBL/GenBank/DDBJ databases">
        <authorList>
            <person name="De Canck E."/>
        </authorList>
    </citation>
    <scope>NUCLEOTIDE SEQUENCE [LARGE SCALE GENOMIC DNA]</scope>
    <source>
        <strain evidence="1 2">LMG 26788</strain>
    </source>
</reference>
<organism evidence="1 2">
    <name type="scientific">Achromobacter pulmonis</name>
    <dbReference type="NCBI Taxonomy" id="1389932"/>
    <lineage>
        <taxon>Bacteria</taxon>
        <taxon>Pseudomonadati</taxon>
        <taxon>Pseudomonadota</taxon>
        <taxon>Betaproteobacteria</taxon>
        <taxon>Burkholderiales</taxon>
        <taxon>Alcaligenaceae</taxon>
        <taxon>Achromobacter</taxon>
    </lineage>
</organism>
<gene>
    <name evidence="1" type="ORF">LMG26788_04371</name>
</gene>
<dbReference type="Gene3D" id="1.25.40.10">
    <property type="entry name" value="Tetratricopeptide repeat domain"/>
    <property type="match status" value="1"/>
</dbReference>
<dbReference type="Proteomes" id="UP000494203">
    <property type="component" value="Unassembled WGS sequence"/>
</dbReference>
<evidence type="ECO:0000313" key="1">
    <source>
        <dbReference type="EMBL" id="CAB3902869.1"/>
    </source>
</evidence>
<dbReference type="AlphaFoldDB" id="A0A6S7EA67"/>
<keyword evidence="2" id="KW-1185">Reference proteome</keyword>
<dbReference type="InterPro" id="IPR011990">
    <property type="entry name" value="TPR-like_helical_dom_sf"/>
</dbReference>
<name>A0A6S7EA67_9BURK</name>
<accession>A0A6S7EA67</accession>
<dbReference type="PRINTS" id="PR01595">
    <property type="entry name" value="SYCDCHAPRONE"/>
</dbReference>
<protein>
    <recommendedName>
        <fullName evidence="3">CesD/SycD/LcrH family type III secretion system chaperone</fullName>
    </recommendedName>
</protein>
<sequence>MSLSSPATSRSAFGQQLYDGLAALPGSQRLTADQLEVIYAMAYAHVAQAQYAQALPLFAFLSQYGPTRKHYLTGLALCLQMQARFDEAIRIYSLIGVLYPLAPEATLRVAECQLALAQTGAARESLQLVAQAAQADSSHAPLGARAASLLALLDKGALP</sequence>
<dbReference type="NCBIfam" id="TIGR02552">
    <property type="entry name" value="LcrH_SycD"/>
    <property type="match status" value="1"/>
</dbReference>
<proteinExistence type="predicted"/>
<dbReference type="InterPro" id="IPR005415">
    <property type="entry name" value="T3SS_Ca_resp_chp_LcrH/SycD"/>
</dbReference>
<dbReference type="EMBL" id="CADIKZ010000013">
    <property type="protein sequence ID" value="CAB3902869.1"/>
    <property type="molecule type" value="Genomic_DNA"/>
</dbReference>
<evidence type="ECO:0000313" key="2">
    <source>
        <dbReference type="Proteomes" id="UP000494203"/>
    </source>
</evidence>
<dbReference type="RefSeq" id="WP_276512730.1">
    <property type="nucleotide sequence ID" value="NZ_CADIJV010000023.1"/>
</dbReference>
<dbReference type="SUPFAM" id="SSF48452">
    <property type="entry name" value="TPR-like"/>
    <property type="match status" value="1"/>
</dbReference>
<evidence type="ECO:0008006" key="3">
    <source>
        <dbReference type="Google" id="ProtNLM"/>
    </source>
</evidence>